<reference evidence="1" key="1">
    <citation type="submission" date="2020-05" db="EMBL/GenBank/DDBJ databases">
        <title>Mycena genomes resolve the evolution of fungal bioluminescence.</title>
        <authorList>
            <person name="Tsai I.J."/>
        </authorList>
    </citation>
    <scope>NUCLEOTIDE SEQUENCE</scope>
    <source>
        <strain evidence="1">CCC161011</strain>
    </source>
</reference>
<dbReference type="AlphaFoldDB" id="A0A8H6YC33"/>
<name>A0A8H6YC33_9AGAR</name>
<protein>
    <submittedName>
        <fullName evidence="1">Uncharacterized protein</fullName>
    </submittedName>
</protein>
<sequence length="354" mass="39696">MARSLSRLPPSFWLEVAIYSELYERLALLRLTRAVNAALLHLLYRKVLVTESADVLVNTLVTKRFLLPLVISLCMEDPTARVDHEQWEAILPYMRNLETLVIAPSTIPMPFHIIPLIQFHLVSFHAITSIQGHWVDFLAACSDLEELALDGRFLGHVPSSMRMRRLSAIKAQPADIARFAERHTRLCDLWFFTLQPLAASHLLPEDIRRFSVSPSRVDSIRISAPDLLLLIAGAPALVSTLRCIVLDEDLTWSDFTLNAGPSLATNALVQLATALDSSFLHLKSVFLGPQSSTIAGPPASGPFIFFAMDGYVAVKHWGEIEEELVYIDVDDEWDEVCHRPAVILGEEDYAYLFP</sequence>
<comment type="caution">
    <text evidence="1">The sequence shown here is derived from an EMBL/GenBank/DDBJ whole genome shotgun (WGS) entry which is preliminary data.</text>
</comment>
<proteinExistence type="predicted"/>
<dbReference type="Proteomes" id="UP000620124">
    <property type="component" value="Unassembled WGS sequence"/>
</dbReference>
<gene>
    <name evidence="1" type="ORF">MVEN_00881800</name>
</gene>
<accession>A0A8H6YC33</accession>
<evidence type="ECO:0000313" key="2">
    <source>
        <dbReference type="Proteomes" id="UP000620124"/>
    </source>
</evidence>
<keyword evidence="2" id="KW-1185">Reference proteome</keyword>
<evidence type="ECO:0000313" key="1">
    <source>
        <dbReference type="EMBL" id="KAF7358323.1"/>
    </source>
</evidence>
<dbReference type="OrthoDB" id="3063113at2759"/>
<organism evidence="1 2">
    <name type="scientific">Mycena venus</name>
    <dbReference type="NCBI Taxonomy" id="2733690"/>
    <lineage>
        <taxon>Eukaryota</taxon>
        <taxon>Fungi</taxon>
        <taxon>Dikarya</taxon>
        <taxon>Basidiomycota</taxon>
        <taxon>Agaricomycotina</taxon>
        <taxon>Agaricomycetes</taxon>
        <taxon>Agaricomycetidae</taxon>
        <taxon>Agaricales</taxon>
        <taxon>Marasmiineae</taxon>
        <taxon>Mycenaceae</taxon>
        <taxon>Mycena</taxon>
    </lineage>
</organism>
<dbReference type="EMBL" id="JACAZI010000006">
    <property type="protein sequence ID" value="KAF7358323.1"/>
    <property type="molecule type" value="Genomic_DNA"/>
</dbReference>